<dbReference type="InterPro" id="IPR015422">
    <property type="entry name" value="PyrdxlP-dep_Trfase_small"/>
</dbReference>
<evidence type="ECO:0000256" key="6">
    <source>
        <dbReference type="ARBA" id="ARBA00023014"/>
    </source>
</evidence>
<keyword evidence="3" id="KW-0479">Metal-binding</keyword>
<dbReference type="GO" id="GO:0051536">
    <property type="term" value="F:iron-sulfur cluster binding"/>
    <property type="evidence" value="ECO:0007669"/>
    <property type="project" value="UniProtKB-KW"/>
</dbReference>
<evidence type="ECO:0000256" key="1">
    <source>
        <dbReference type="ARBA" id="ARBA00001933"/>
    </source>
</evidence>
<dbReference type="InterPro" id="IPR001763">
    <property type="entry name" value="Rhodanese-like_dom"/>
</dbReference>
<dbReference type="PANTHER" id="PTHR11601:SF34">
    <property type="entry name" value="CYSTEINE DESULFURASE"/>
    <property type="match status" value="1"/>
</dbReference>
<feature type="domain" description="Rhodanese" evidence="8">
    <location>
        <begin position="410"/>
        <end position="499"/>
    </location>
</feature>
<dbReference type="EMBL" id="QOQW01000003">
    <property type="protein sequence ID" value="RCK81131.1"/>
    <property type="molecule type" value="Genomic_DNA"/>
</dbReference>
<organism evidence="9 10">
    <name type="scientific">Candidatus Ozemobacter sibiricus</name>
    <dbReference type="NCBI Taxonomy" id="2268124"/>
    <lineage>
        <taxon>Bacteria</taxon>
        <taxon>Candidatus Ozemobacteria</taxon>
        <taxon>Candidatus Ozemobacterales</taxon>
        <taxon>Candidatus Ozemobacteraceae</taxon>
        <taxon>Candidatus Ozemobacter</taxon>
    </lineage>
</organism>
<evidence type="ECO:0000259" key="8">
    <source>
        <dbReference type="PROSITE" id="PS50206"/>
    </source>
</evidence>
<evidence type="ECO:0000313" key="10">
    <source>
        <dbReference type="Proteomes" id="UP000252355"/>
    </source>
</evidence>
<comment type="similarity">
    <text evidence="2">Belongs to the class-V pyridoxal-phosphate-dependent aminotransferase family. NifS/IscS subfamily.</text>
</comment>
<dbReference type="GO" id="GO:0031071">
    <property type="term" value="F:cysteine desulfurase activity"/>
    <property type="evidence" value="ECO:0007669"/>
    <property type="project" value="UniProtKB-EC"/>
</dbReference>
<dbReference type="PROSITE" id="PS50206">
    <property type="entry name" value="RHODANESE_3"/>
    <property type="match status" value="1"/>
</dbReference>
<protein>
    <submittedName>
        <fullName evidence="9">Cysteine desulfurase</fullName>
    </submittedName>
</protein>
<dbReference type="Gene3D" id="3.40.250.10">
    <property type="entry name" value="Rhodanese-like domain"/>
    <property type="match status" value="1"/>
</dbReference>
<dbReference type="AlphaFoldDB" id="A0A367ZUW5"/>
<dbReference type="FunFam" id="3.40.640.10:FF:000084">
    <property type="entry name" value="IscS-like cysteine desulfurase"/>
    <property type="match status" value="1"/>
</dbReference>
<sequence length="508" mass="55178">MSGWFDWREWLQQLNYQPLLYFDHNATTPVAPAVRRAMADALAGAFGNASSLHTLGRTSRGLVETARRAVAAELRAPPERVFFTSGGTEGNNTVIKGVFAARGGGHVITTKIEHESVLGACHQLEALGGRVTYLPAGPDGRVRSDDVRAALRSDTILVSVMHANNETGVIQPLEEIAAVTRAAGVPLHTDAVQTFGKIPTDVERLGVEFLTLTAHKINGPKGVGAIYWRGTVPCVPLIYGGDQEQKQRAGTEGVHQLVGLGVAARLAGACRPTEFVRLRALRRRLVAGIRRLYPAAVINEAAPDHQLPGTINVTFPGKSGLRLLAGLDCYEIAVSIGSACTADRIEPSHVLLGMGISEERALSTIRISLGRTTRRLSVLFFLWALERVLRSDPPGFAYLDPAHLTADVIRSPHTFLIDLRFPHERLLAPSLPGAREWSPFGFERHHEEIPRDRRVILMCATGALSTGAGYRLAMAGHPDVRVVFGGYSAWRGLYPDLLDHLLKERSSA</sequence>
<dbReference type="CDD" id="cd00158">
    <property type="entry name" value="RHOD"/>
    <property type="match status" value="1"/>
</dbReference>
<dbReference type="Pfam" id="PF00581">
    <property type="entry name" value="Rhodanese"/>
    <property type="match status" value="1"/>
</dbReference>
<dbReference type="PANTHER" id="PTHR11601">
    <property type="entry name" value="CYSTEINE DESULFURYLASE FAMILY MEMBER"/>
    <property type="match status" value="1"/>
</dbReference>
<dbReference type="Pfam" id="PF00266">
    <property type="entry name" value="Aminotran_5"/>
    <property type="match status" value="1"/>
</dbReference>
<dbReference type="Gene3D" id="3.40.640.10">
    <property type="entry name" value="Type I PLP-dependent aspartate aminotransferase-like (Major domain)"/>
    <property type="match status" value="1"/>
</dbReference>
<comment type="caution">
    <text evidence="9">The sequence shown here is derived from an EMBL/GenBank/DDBJ whole genome shotgun (WGS) entry which is preliminary data.</text>
</comment>
<gene>
    <name evidence="9" type="ORF">OZSIB_2508</name>
</gene>
<dbReference type="SUPFAM" id="SSF53383">
    <property type="entry name" value="PLP-dependent transferases"/>
    <property type="match status" value="1"/>
</dbReference>
<dbReference type="Proteomes" id="UP000252355">
    <property type="component" value="Unassembled WGS sequence"/>
</dbReference>
<evidence type="ECO:0000256" key="3">
    <source>
        <dbReference type="ARBA" id="ARBA00022723"/>
    </source>
</evidence>
<dbReference type="SMART" id="SM00450">
    <property type="entry name" value="RHOD"/>
    <property type="match status" value="1"/>
</dbReference>
<keyword evidence="6" id="KW-0411">Iron-sulfur</keyword>
<keyword evidence="4" id="KW-0663">Pyridoxal phosphate</keyword>
<comment type="catalytic activity">
    <reaction evidence="7">
        <text>(sulfur carrier)-H + L-cysteine = (sulfur carrier)-SH + L-alanine</text>
        <dbReference type="Rhea" id="RHEA:43892"/>
        <dbReference type="Rhea" id="RHEA-COMP:14737"/>
        <dbReference type="Rhea" id="RHEA-COMP:14739"/>
        <dbReference type="ChEBI" id="CHEBI:29917"/>
        <dbReference type="ChEBI" id="CHEBI:35235"/>
        <dbReference type="ChEBI" id="CHEBI:57972"/>
        <dbReference type="ChEBI" id="CHEBI:64428"/>
        <dbReference type="EC" id="2.8.1.7"/>
    </reaction>
</comment>
<name>A0A367ZUW5_9BACT</name>
<evidence type="ECO:0000313" key="9">
    <source>
        <dbReference type="EMBL" id="RCK81131.1"/>
    </source>
</evidence>
<proteinExistence type="inferred from homology"/>
<dbReference type="GO" id="GO:0046872">
    <property type="term" value="F:metal ion binding"/>
    <property type="evidence" value="ECO:0007669"/>
    <property type="project" value="UniProtKB-KW"/>
</dbReference>
<evidence type="ECO:0000256" key="2">
    <source>
        <dbReference type="ARBA" id="ARBA00006490"/>
    </source>
</evidence>
<dbReference type="Gene3D" id="3.90.1150.10">
    <property type="entry name" value="Aspartate Aminotransferase, domain 1"/>
    <property type="match status" value="1"/>
</dbReference>
<keyword evidence="5" id="KW-0408">Iron</keyword>
<dbReference type="SUPFAM" id="SSF52821">
    <property type="entry name" value="Rhodanese/Cell cycle control phosphatase"/>
    <property type="match status" value="1"/>
</dbReference>
<accession>A0A367ZUW5</accession>
<dbReference type="InterPro" id="IPR036873">
    <property type="entry name" value="Rhodanese-like_dom_sf"/>
</dbReference>
<dbReference type="InterPro" id="IPR015421">
    <property type="entry name" value="PyrdxlP-dep_Trfase_major"/>
</dbReference>
<evidence type="ECO:0000256" key="4">
    <source>
        <dbReference type="ARBA" id="ARBA00022898"/>
    </source>
</evidence>
<dbReference type="InterPro" id="IPR000192">
    <property type="entry name" value="Aminotrans_V_dom"/>
</dbReference>
<comment type="cofactor">
    <cofactor evidence="1">
        <name>pyridoxal 5'-phosphate</name>
        <dbReference type="ChEBI" id="CHEBI:597326"/>
    </cofactor>
</comment>
<evidence type="ECO:0000256" key="5">
    <source>
        <dbReference type="ARBA" id="ARBA00023004"/>
    </source>
</evidence>
<reference evidence="9 10" key="1">
    <citation type="submission" date="2018-05" db="EMBL/GenBank/DDBJ databases">
        <title>A metagenomic window into the 2 km-deep terrestrial subsurface aquifer revealed taxonomically and functionally diverse microbial community comprising novel uncultured bacterial lineages.</title>
        <authorList>
            <person name="Kadnikov V.V."/>
            <person name="Mardanov A.V."/>
            <person name="Beletsky A.V."/>
            <person name="Banks D."/>
            <person name="Pimenov N.V."/>
            <person name="Frank Y.A."/>
            <person name="Karnachuk O.V."/>
            <person name="Ravin N.V."/>
        </authorList>
    </citation>
    <scope>NUCLEOTIDE SEQUENCE [LARGE SCALE GENOMIC DNA]</scope>
    <source>
        <strain evidence="9">BY5</strain>
    </source>
</reference>
<dbReference type="Gene3D" id="1.10.260.50">
    <property type="match status" value="1"/>
</dbReference>
<dbReference type="InterPro" id="IPR015424">
    <property type="entry name" value="PyrdxlP-dep_Trfase"/>
</dbReference>
<evidence type="ECO:0000256" key="7">
    <source>
        <dbReference type="ARBA" id="ARBA00050776"/>
    </source>
</evidence>